<sequence>MNFSTKQYFKKAEEGNYAIGQFNCSSADQVKAVILVAQKLNAPVIVGTSEGESKFMGLRQAVKLVESYQEETGLPIILNADHTYKDAKDIQNLDKIKALLDAGYNSIHFDGSVLPYQENVKWTSEVVKMCKEKNPDISVEGELGFLPGASKVSKEKLEFKEEYFTDPEKALEFVKVTGVDRLAVSVGNSHGISADEPKLDFDRIAKINEKVRDYAVLVLHGGSGIPDEDIKKAILLGIRKINVNTELRAAFTIALKDYFIKNPEETTPYKYLQASIDAMQKVVENKIIVFGSGGKAGSSF</sequence>
<evidence type="ECO:0000313" key="4">
    <source>
        <dbReference type="EMBL" id="OGD39423.1"/>
    </source>
</evidence>
<feature type="binding site" evidence="2">
    <location>
        <begin position="221"/>
        <end position="223"/>
    </location>
    <ligand>
        <name>dihydroxyacetone phosphate</name>
        <dbReference type="ChEBI" id="CHEBI:57642"/>
    </ligand>
</feature>
<dbReference type="GO" id="GO:0005975">
    <property type="term" value="P:carbohydrate metabolic process"/>
    <property type="evidence" value="ECO:0007669"/>
    <property type="project" value="InterPro"/>
</dbReference>
<feature type="binding site" evidence="3">
    <location>
        <position position="110"/>
    </location>
    <ligand>
        <name>Zn(2+)</name>
        <dbReference type="ChEBI" id="CHEBI:29105"/>
        <label>2</label>
    </ligand>
</feature>
<dbReference type="EMBL" id="MEYQ01000007">
    <property type="protein sequence ID" value="OGD39423.1"/>
    <property type="molecule type" value="Genomic_DNA"/>
</dbReference>
<dbReference type="GO" id="GO:0016832">
    <property type="term" value="F:aldehyde-lyase activity"/>
    <property type="evidence" value="ECO:0007669"/>
    <property type="project" value="InterPro"/>
</dbReference>
<keyword evidence="3" id="KW-0479">Metal-binding</keyword>
<dbReference type="PANTHER" id="PTHR30304">
    <property type="entry name" value="D-TAGATOSE-1,6-BISPHOSPHATE ALDOLASE"/>
    <property type="match status" value="1"/>
</dbReference>
<dbReference type="Proteomes" id="UP000177947">
    <property type="component" value="Unassembled WGS sequence"/>
</dbReference>
<dbReference type="Pfam" id="PF01116">
    <property type="entry name" value="F_bP_aldolase"/>
    <property type="match status" value="1"/>
</dbReference>
<evidence type="ECO:0000256" key="3">
    <source>
        <dbReference type="PIRSR" id="PIRSR001359-3"/>
    </source>
</evidence>
<dbReference type="InterPro" id="IPR050246">
    <property type="entry name" value="Class_II_FBP_aldolase"/>
</dbReference>
<dbReference type="Gene3D" id="3.20.20.70">
    <property type="entry name" value="Aldolase class I"/>
    <property type="match status" value="1"/>
</dbReference>
<dbReference type="AlphaFoldDB" id="A0A1F5C993"/>
<feature type="binding site" evidence="2">
    <location>
        <position position="191"/>
    </location>
    <ligand>
        <name>dihydroxyacetone phosphate</name>
        <dbReference type="ChEBI" id="CHEBI:57642"/>
    </ligand>
</feature>
<dbReference type="GO" id="GO:0008270">
    <property type="term" value="F:zinc ion binding"/>
    <property type="evidence" value="ECO:0007669"/>
    <property type="project" value="InterPro"/>
</dbReference>
<feature type="binding site" evidence="3">
    <location>
        <position position="82"/>
    </location>
    <ligand>
        <name>Zn(2+)</name>
        <dbReference type="ChEBI" id="CHEBI:29105"/>
        <label>1</label>
        <note>catalytic</note>
    </ligand>
</feature>
<dbReference type="PANTHER" id="PTHR30304:SF0">
    <property type="entry name" value="D-TAGATOSE-1,6-BISPHOSPHATE ALDOLASE SUBUNIT GATY-RELATED"/>
    <property type="match status" value="1"/>
</dbReference>
<evidence type="ECO:0008006" key="6">
    <source>
        <dbReference type="Google" id="ProtNLM"/>
    </source>
</evidence>
<feature type="binding site" evidence="3">
    <location>
        <position position="190"/>
    </location>
    <ligand>
        <name>Zn(2+)</name>
        <dbReference type="ChEBI" id="CHEBI:29105"/>
        <label>1</label>
        <note>catalytic</note>
    </ligand>
</feature>
<evidence type="ECO:0000256" key="2">
    <source>
        <dbReference type="PIRSR" id="PIRSR001359-2"/>
    </source>
</evidence>
<dbReference type="InterPro" id="IPR013785">
    <property type="entry name" value="Aldolase_TIM"/>
</dbReference>
<proteinExistence type="predicted"/>
<dbReference type="SUPFAM" id="SSF51569">
    <property type="entry name" value="Aldolase"/>
    <property type="match status" value="1"/>
</dbReference>
<accession>A0A1F5C993</accession>
<feature type="active site" description="Proton donor" evidence="1">
    <location>
        <position position="81"/>
    </location>
</feature>
<name>A0A1F5C993_9BACT</name>
<organism evidence="4 5">
    <name type="scientific">Candidatus Azambacteria bacterium RIFCSPLOWO2_01_FULL_37_9</name>
    <dbReference type="NCBI Taxonomy" id="1797297"/>
    <lineage>
        <taxon>Bacteria</taxon>
        <taxon>Candidatus Azamiibacteriota</taxon>
    </lineage>
</organism>
<dbReference type="PIRSF" id="PIRSF001359">
    <property type="entry name" value="F_bP_aldolase_II"/>
    <property type="match status" value="1"/>
</dbReference>
<feature type="binding site" evidence="2">
    <location>
        <begin position="242"/>
        <end position="245"/>
    </location>
    <ligand>
        <name>dihydroxyacetone phosphate</name>
        <dbReference type="ChEBI" id="CHEBI:57642"/>
    </ligand>
</feature>
<reference evidence="4 5" key="1">
    <citation type="journal article" date="2016" name="Nat. Commun.">
        <title>Thousands of microbial genomes shed light on interconnected biogeochemical processes in an aquifer system.</title>
        <authorList>
            <person name="Anantharaman K."/>
            <person name="Brown C.T."/>
            <person name="Hug L.A."/>
            <person name="Sharon I."/>
            <person name="Castelle C.J."/>
            <person name="Probst A.J."/>
            <person name="Thomas B.C."/>
            <person name="Singh A."/>
            <person name="Wilkins M.J."/>
            <person name="Karaoz U."/>
            <person name="Brodie E.L."/>
            <person name="Williams K.H."/>
            <person name="Hubbard S.S."/>
            <person name="Banfield J.F."/>
        </authorList>
    </citation>
    <scope>NUCLEOTIDE SEQUENCE [LARGE SCALE GENOMIC DNA]</scope>
</reference>
<evidence type="ECO:0000256" key="1">
    <source>
        <dbReference type="PIRSR" id="PIRSR001359-1"/>
    </source>
</evidence>
<protein>
    <recommendedName>
        <fullName evidence="6">Tagatose-bisphosphate aldolase</fullName>
    </recommendedName>
</protein>
<feature type="binding site" evidence="3">
    <location>
        <position position="220"/>
    </location>
    <ligand>
        <name>Zn(2+)</name>
        <dbReference type="ChEBI" id="CHEBI:29105"/>
        <label>1</label>
        <note>catalytic</note>
    </ligand>
</feature>
<comment type="caution">
    <text evidence="4">The sequence shown here is derived from an EMBL/GenBank/DDBJ whole genome shotgun (WGS) entry which is preliminary data.</text>
</comment>
<feature type="binding site" evidence="3">
    <location>
        <position position="142"/>
    </location>
    <ligand>
        <name>Zn(2+)</name>
        <dbReference type="ChEBI" id="CHEBI:29105"/>
        <label>2</label>
    </ligand>
</feature>
<comment type="cofactor">
    <cofactor evidence="3">
        <name>Zn(2+)</name>
        <dbReference type="ChEBI" id="CHEBI:29105"/>
    </cofactor>
    <text evidence="3">Binds 2 Zn(2+) ions per subunit. One is catalytic and the other provides a structural contribution.</text>
</comment>
<keyword evidence="3" id="KW-0862">Zinc</keyword>
<evidence type="ECO:0000313" key="5">
    <source>
        <dbReference type="Proteomes" id="UP000177947"/>
    </source>
</evidence>
<dbReference type="NCBIfam" id="TIGR00167">
    <property type="entry name" value="cbbA"/>
    <property type="match status" value="1"/>
</dbReference>
<dbReference type="InterPro" id="IPR000771">
    <property type="entry name" value="FBA_II"/>
</dbReference>
<dbReference type="CDD" id="cd00947">
    <property type="entry name" value="TBP_aldolase_IIB"/>
    <property type="match status" value="1"/>
</dbReference>
<gene>
    <name evidence="4" type="ORF">A2907_00895</name>
</gene>